<keyword evidence="2" id="KW-0964">Secreted</keyword>
<feature type="signal peptide" evidence="4">
    <location>
        <begin position="1"/>
        <end position="19"/>
    </location>
</feature>
<evidence type="ECO:0000259" key="6">
    <source>
        <dbReference type="Pfam" id="PF01410"/>
    </source>
</evidence>
<dbReference type="Gene3D" id="2.60.120.1000">
    <property type="match status" value="1"/>
</dbReference>
<dbReference type="RefSeq" id="XP_023933284.1">
    <property type="nucleotide sequence ID" value="XM_024077516.1"/>
</dbReference>
<dbReference type="InterPro" id="IPR000885">
    <property type="entry name" value="Fib_collagen_C"/>
</dbReference>
<dbReference type="InterPro" id="IPR003609">
    <property type="entry name" value="Pan_app"/>
</dbReference>
<evidence type="ECO:0000256" key="1">
    <source>
        <dbReference type="ARBA" id="ARBA00004613"/>
    </source>
</evidence>
<dbReference type="NCBIfam" id="NF040941">
    <property type="entry name" value="GGGWT_bact"/>
    <property type="match status" value="1"/>
</dbReference>
<feature type="domain" description="Apple" evidence="5">
    <location>
        <begin position="26"/>
        <end position="80"/>
    </location>
</feature>
<name>A0A2R2MSR5_LINAN</name>
<keyword evidence="4" id="KW-0732">Signal</keyword>
<dbReference type="GO" id="GO:0005581">
    <property type="term" value="C:collagen trimer"/>
    <property type="evidence" value="ECO:0007669"/>
    <property type="project" value="UniProtKB-KW"/>
</dbReference>
<evidence type="ECO:0000313" key="8">
    <source>
        <dbReference type="RefSeq" id="XP_023933284.1"/>
    </source>
</evidence>
<evidence type="ECO:0000259" key="5">
    <source>
        <dbReference type="Pfam" id="PF00024"/>
    </source>
</evidence>
<dbReference type="InParanoid" id="A0A2R2MSR5"/>
<evidence type="ECO:0000313" key="7">
    <source>
        <dbReference type="Proteomes" id="UP000085678"/>
    </source>
</evidence>
<gene>
    <name evidence="8" type="primary">LOC106180323</name>
</gene>
<evidence type="ECO:0000256" key="2">
    <source>
        <dbReference type="ARBA" id="ARBA00022525"/>
    </source>
</evidence>
<organism evidence="7 8">
    <name type="scientific">Lingula anatina</name>
    <name type="common">Brachiopod</name>
    <name type="synonym">Lingula unguis</name>
    <dbReference type="NCBI Taxonomy" id="7574"/>
    <lineage>
        <taxon>Eukaryota</taxon>
        <taxon>Metazoa</taxon>
        <taxon>Spiralia</taxon>
        <taxon>Lophotrochozoa</taxon>
        <taxon>Brachiopoda</taxon>
        <taxon>Linguliformea</taxon>
        <taxon>Lingulata</taxon>
        <taxon>Lingulida</taxon>
        <taxon>Linguloidea</taxon>
        <taxon>Lingulidae</taxon>
        <taxon>Lingula</taxon>
    </lineage>
</organism>
<dbReference type="OrthoDB" id="6103123at2759"/>
<dbReference type="AlphaFoldDB" id="A0A2R2MSR5"/>
<dbReference type="Gene3D" id="3.50.4.10">
    <property type="entry name" value="Hepatocyte Growth Factor"/>
    <property type="match status" value="1"/>
</dbReference>
<dbReference type="GO" id="GO:0005201">
    <property type="term" value="F:extracellular matrix structural constituent"/>
    <property type="evidence" value="ECO:0007669"/>
    <property type="project" value="InterPro"/>
</dbReference>
<reference evidence="8" key="1">
    <citation type="submission" date="2025-08" db="UniProtKB">
        <authorList>
            <consortium name="RefSeq"/>
        </authorList>
    </citation>
    <scope>IDENTIFICATION</scope>
    <source>
        <tissue evidence="8">Gonads</tissue>
    </source>
</reference>
<keyword evidence="3" id="KW-0176">Collagen</keyword>
<keyword evidence="7" id="KW-1185">Reference proteome</keyword>
<dbReference type="GeneID" id="106180323"/>
<comment type="subcellular location">
    <subcellularLocation>
        <location evidence="1">Secreted</location>
    </subcellularLocation>
</comment>
<feature type="domain" description="Fibrillar collagen NC1" evidence="6">
    <location>
        <begin position="98"/>
        <end position="291"/>
    </location>
</feature>
<dbReference type="KEGG" id="lak:106180323"/>
<dbReference type="SUPFAM" id="SSF57414">
    <property type="entry name" value="Hairpin loop containing domain-like"/>
    <property type="match status" value="1"/>
</dbReference>
<dbReference type="Proteomes" id="UP000085678">
    <property type="component" value="Unplaced"/>
</dbReference>
<dbReference type="Pfam" id="PF01410">
    <property type="entry name" value="COLFI"/>
    <property type="match status" value="1"/>
</dbReference>
<protein>
    <submittedName>
        <fullName evidence="8">Contactin-associated protein-like 2</fullName>
    </submittedName>
</protein>
<dbReference type="Pfam" id="PF00024">
    <property type="entry name" value="PAN_1"/>
    <property type="match status" value="1"/>
</dbReference>
<dbReference type="GO" id="GO:0005576">
    <property type="term" value="C:extracellular region"/>
    <property type="evidence" value="ECO:0007669"/>
    <property type="project" value="UniProtKB-SubCell"/>
</dbReference>
<accession>A0A2R2MSR5</accession>
<feature type="chain" id="PRO_5015123428" evidence="4">
    <location>
        <begin position="20"/>
        <end position="295"/>
    </location>
</feature>
<sequence length="295" mass="32664">MVCHATELLLFCFLCQTFGQRLNNVYKKTQGIRAQSTNVNLFHSPTLEDCLIHCELNSATCKSLNFKESDGTCEALPGHNEATSVDSDWVFLILQAKSSCADWKNKQLQSPSGTYIVDPDGPGGVTPFPVECDMATTPPTVRVNHNQITRKHIVGYEDPNFYEHQLVYNGVTNPQLRALATASSTCRQYVKKECYNACTFYYGTKCDFWTTLEGEQLEYWAGNGTTVTRGCACALSDTCALGEPCNCDANDNRWRTDEGYLTAKEHLPISAVMIGDTGKSVEQVYITVGPLECTP</sequence>
<evidence type="ECO:0000256" key="3">
    <source>
        <dbReference type="ARBA" id="ARBA00023119"/>
    </source>
</evidence>
<evidence type="ECO:0000256" key="4">
    <source>
        <dbReference type="SAM" id="SignalP"/>
    </source>
</evidence>
<proteinExistence type="predicted"/>